<feature type="compositionally biased region" description="Pro residues" evidence="1">
    <location>
        <begin position="64"/>
        <end position="82"/>
    </location>
</feature>
<feature type="region of interest" description="Disordered" evidence="1">
    <location>
        <begin position="49"/>
        <end position="107"/>
    </location>
</feature>
<organism evidence="3 4">
    <name type="scientific">Shewanella dokdonensis</name>
    <dbReference type="NCBI Taxonomy" id="712036"/>
    <lineage>
        <taxon>Bacteria</taxon>
        <taxon>Pseudomonadati</taxon>
        <taxon>Pseudomonadota</taxon>
        <taxon>Gammaproteobacteria</taxon>
        <taxon>Alteromonadales</taxon>
        <taxon>Shewanellaceae</taxon>
        <taxon>Shewanella</taxon>
    </lineage>
</organism>
<feature type="compositionally biased region" description="Low complexity" evidence="1">
    <location>
        <begin position="83"/>
        <end position="94"/>
    </location>
</feature>
<evidence type="ECO:0000256" key="1">
    <source>
        <dbReference type="SAM" id="MobiDB-lite"/>
    </source>
</evidence>
<sequence>MQVNEEDRITHGKQAASGNGIVWGLALLVVVLAGGGWYYLTKDEAPQQSEEQAAVSLPDIAPEQPLPTEAPVPEPAPEPQPVVAPQAQPAAETPTAPPQEPLPALADSDKFVHDKVVKMSDGMDINPLLNESDMVRQFVVFVDNLAQGELARKTSPMKAPTQKFSVSDITNKTYLDPDSYHRYDVYADFVSGLNDEQLLTTYKQMLPLLDQAFSELGYPNVSFNQRLHQALKVLLATPIVEEPIELYSISVNYKFVDPKLEALPNAQKLLIRMGPDNTRKLKKVLRHLQTLLPQ</sequence>
<dbReference type="Proteomes" id="UP000676428">
    <property type="component" value="Chromosome"/>
</dbReference>
<dbReference type="EMBL" id="CP074572">
    <property type="protein sequence ID" value="QVK21898.1"/>
    <property type="molecule type" value="Genomic_DNA"/>
</dbReference>
<dbReference type="RefSeq" id="WP_213680559.1">
    <property type="nucleotide sequence ID" value="NZ_CP074572.1"/>
</dbReference>
<dbReference type="Pfam" id="PF11219">
    <property type="entry name" value="DUF3014"/>
    <property type="match status" value="1"/>
</dbReference>
<keyword evidence="2" id="KW-0472">Membrane</keyword>
<feature type="transmembrane region" description="Helical" evidence="2">
    <location>
        <begin position="21"/>
        <end position="40"/>
    </location>
</feature>
<protein>
    <submittedName>
        <fullName evidence="3">DUF3014 domain-containing protein</fullName>
    </submittedName>
</protein>
<name>A0ABX8DBC3_9GAMM</name>
<evidence type="ECO:0000313" key="3">
    <source>
        <dbReference type="EMBL" id="QVK21898.1"/>
    </source>
</evidence>
<accession>A0ABX8DBC3</accession>
<proteinExistence type="predicted"/>
<keyword evidence="4" id="KW-1185">Reference proteome</keyword>
<keyword evidence="2" id="KW-0812">Transmembrane</keyword>
<keyword evidence="2" id="KW-1133">Transmembrane helix</keyword>
<gene>
    <name evidence="3" type="ORF">KHX94_10170</name>
</gene>
<reference evidence="3 4" key="1">
    <citation type="journal article" date="2012" name="Int. J. Syst. Evol. Microbiol.">
        <title>Shewanella dokdonensis sp. nov., isolated from seawater.</title>
        <authorList>
            <person name="Sung H.R."/>
            <person name="Yoon J.H."/>
            <person name="Ghim S.Y."/>
        </authorList>
    </citation>
    <scope>NUCLEOTIDE SEQUENCE [LARGE SCALE GENOMIC DNA]</scope>
    <source>
        <strain evidence="3 4">DSM 23626</strain>
    </source>
</reference>
<evidence type="ECO:0000256" key="2">
    <source>
        <dbReference type="SAM" id="Phobius"/>
    </source>
</evidence>
<dbReference type="InterPro" id="IPR021382">
    <property type="entry name" value="DUF3014"/>
</dbReference>
<evidence type="ECO:0000313" key="4">
    <source>
        <dbReference type="Proteomes" id="UP000676428"/>
    </source>
</evidence>